<sequence length="92" mass="10411">MSIQRWRAGAWRPSKRGEFGSTTKWMSSRSGQLRRFVRGRVVLIVFGDLVWGPVSHVSLWCLQRNPMAGELSCHPSEDVQGDLVAHFGDVEN</sequence>
<evidence type="ECO:0000256" key="1">
    <source>
        <dbReference type="SAM" id="MobiDB-lite"/>
    </source>
</evidence>
<proteinExistence type="predicted"/>
<dbReference type="Proteomes" id="UP000192247">
    <property type="component" value="Unassembled WGS sequence"/>
</dbReference>
<comment type="caution">
    <text evidence="2">The sequence shown here is derived from an EMBL/GenBank/DDBJ whole genome shotgun (WGS) entry which is preliminary data.</text>
</comment>
<keyword evidence="3" id="KW-1185">Reference proteome</keyword>
<dbReference type="AlphaFoldDB" id="A0A1V9X8I9"/>
<accession>A0A1V9X8I9</accession>
<evidence type="ECO:0000313" key="2">
    <source>
        <dbReference type="EMBL" id="OQR69849.1"/>
    </source>
</evidence>
<evidence type="ECO:0000313" key="3">
    <source>
        <dbReference type="Proteomes" id="UP000192247"/>
    </source>
</evidence>
<dbReference type="InParanoid" id="A0A1V9X8I9"/>
<dbReference type="EMBL" id="MNPL01019595">
    <property type="protein sequence ID" value="OQR69849.1"/>
    <property type="molecule type" value="Genomic_DNA"/>
</dbReference>
<organism evidence="2 3">
    <name type="scientific">Tropilaelaps mercedesae</name>
    <dbReference type="NCBI Taxonomy" id="418985"/>
    <lineage>
        <taxon>Eukaryota</taxon>
        <taxon>Metazoa</taxon>
        <taxon>Ecdysozoa</taxon>
        <taxon>Arthropoda</taxon>
        <taxon>Chelicerata</taxon>
        <taxon>Arachnida</taxon>
        <taxon>Acari</taxon>
        <taxon>Parasitiformes</taxon>
        <taxon>Mesostigmata</taxon>
        <taxon>Gamasina</taxon>
        <taxon>Dermanyssoidea</taxon>
        <taxon>Laelapidae</taxon>
        <taxon>Tropilaelaps</taxon>
    </lineage>
</organism>
<name>A0A1V9X8I9_9ACAR</name>
<gene>
    <name evidence="2" type="ORF">BIW11_04278</name>
</gene>
<feature type="region of interest" description="Disordered" evidence="1">
    <location>
        <begin position="1"/>
        <end position="23"/>
    </location>
</feature>
<reference evidence="2 3" key="1">
    <citation type="journal article" date="2017" name="Gigascience">
        <title>Draft genome of the honey bee ectoparasitic mite, Tropilaelaps mercedesae, is shaped by the parasitic life history.</title>
        <authorList>
            <person name="Dong X."/>
            <person name="Armstrong S.D."/>
            <person name="Xia D."/>
            <person name="Makepeace B.L."/>
            <person name="Darby A.C."/>
            <person name="Kadowaki T."/>
        </authorList>
    </citation>
    <scope>NUCLEOTIDE SEQUENCE [LARGE SCALE GENOMIC DNA]</scope>
    <source>
        <strain evidence="2">Wuxi-XJTLU</strain>
    </source>
</reference>
<protein>
    <submittedName>
        <fullName evidence="2">Uncharacterized protein</fullName>
    </submittedName>
</protein>